<gene>
    <name evidence="3" type="ORF">CLH62_05200</name>
</gene>
<keyword evidence="4" id="KW-1185">Reference proteome</keyword>
<evidence type="ECO:0000313" key="3">
    <source>
        <dbReference type="EMBL" id="PHQ26982.1"/>
    </source>
</evidence>
<dbReference type="EMBL" id="NTFI01000001">
    <property type="protein sequence ID" value="PHQ26982.1"/>
    <property type="molecule type" value="Genomic_DNA"/>
</dbReference>
<dbReference type="Pfam" id="PF09832">
    <property type="entry name" value="DUF2059"/>
    <property type="match status" value="1"/>
</dbReference>
<dbReference type="RefSeq" id="WP_099617055.1">
    <property type="nucleotide sequence ID" value="NZ_KZ319339.1"/>
</dbReference>
<feature type="domain" description="DUF2059" evidence="2">
    <location>
        <begin position="81"/>
        <end position="138"/>
    </location>
</feature>
<feature type="signal peptide" evidence="1">
    <location>
        <begin position="1"/>
        <end position="23"/>
    </location>
</feature>
<organism evidence="3 4">
    <name type="scientific">Marinobacter guineae</name>
    <dbReference type="NCBI Taxonomy" id="432303"/>
    <lineage>
        <taxon>Bacteria</taxon>
        <taxon>Pseudomonadati</taxon>
        <taxon>Pseudomonadota</taxon>
        <taxon>Gammaproteobacteria</taxon>
        <taxon>Pseudomonadales</taxon>
        <taxon>Marinobacteraceae</taxon>
        <taxon>Marinobacter</taxon>
    </lineage>
</organism>
<comment type="caution">
    <text evidence="3">The sequence shown here is derived from an EMBL/GenBank/DDBJ whole genome shotgun (WGS) entry which is preliminary data.</text>
</comment>
<sequence>MKRFPLIKPLLVTAMLFTGTAQAATDARQALAASPVDDIVARYPAMMSQGIRDGLKRSGQLPPMVADTIGNVVSNSFSAADIEQQIITDLQNQLTDGQLEAVQGWYETPVGRKISAAEIAASEPSAWQQIQARAPGLNSKYKGTRKAEMFDRFDRASRATESAVDTTIAVQLGLATAMAAFSSDSENYDQLRQRIEGQRSMLTGVVGQQVYDSYLYTYENIGAQEMDLYLGFLESPAGAAFSKVVTNSIQQAITDPIESVGRQLAQFLSPAPGNSQ</sequence>
<proteinExistence type="predicted"/>
<dbReference type="OrthoDB" id="6193639at2"/>
<keyword evidence="1" id="KW-0732">Signal</keyword>
<feature type="chain" id="PRO_5013612344" description="DUF2059 domain-containing protein" evidence="1">
    <location>
        <begin position="24"/>
        <end position="276"/>
    </location>
</feature>
<dbReference type="Proteomes" id="UP000229044">
    <property type="component" value="Unassembled WGS sequence"/>
</dbReference>
<evidence type="ECO:0000256" key="1">
    <source>
        <dbReference type="SAM" id="SignalP"/>
    </source>
</evidence>
<accession>A0A2G1VJQ3</accession>
<dbReference type="AlphaFoldDB" id="A0A2G1VJQ3"/>
<name>A0A2G1VJQ3_9GAMM</name>
<evidence type="ECO:0000259" key="2">
    <source>
        <dbReference type="Pfam" id="PF09832"/>
    </source>
</evidence>
<reference evidence="3 4" key="1">
    <citation type="submission" date="2017-09" db="EMBL/GenBank/DDBJ databases">
        <title>The draft genome sequences of Marinobacter guineae M3B.</title>
        <authorList>
            <person name="Cao J."/>
        </authorList>
    </citation>
    <scope>NUCLEOTIDE SEQUENCE [LARGE SCALE GENOMIC DNA]</scope>
    <source>
        <strain evidence="3 4">M3B</strain>
    </source>
</reference>
<evidence type="ECO:0000313" key="4">
    <source>
        <dbReference type="Proteomes" id="UP000229044"/>
    </source>
</evidence>
<dbReference type="InterPro" id="IPR018637">
    <property type="entry name" value="DUF2059"/>
</dbReference>
<protein>
    <recommendedName>
        <fullName evidence="2">DUF2059 domain-containing protein</fullName>
    </recommendedName>
</protein>